<feature type="region of interest" description="Disordered" evidence="1">
    <location>
        <begin position="18"/>
        <end position="50"/>
    </location>
</feature>
<name>A0ABW3YAA0_9ACTN</name>
<feature type="compositionally biased region" description="Polar residues" evidence="1">
    <location>
        <begin position="36"/>
        <end position="50"/>
    </location>
</feature>
<dbReference type="EMBL" id="JBHTMP010000011">
    <property type="protein sequence ID" value="MFD1321352.1"/>
    <property type="molecule type" value="Genomic_DNA"/>
</dbReference>
<evidence type="ECO:0000313" key="2">
    <source>
        <dbReference type="EMBL" id="MFD1321352.1"/>
    </source>
</evidence>
<reference evidence="3" key="1">
    <citation type="journal article" date="2019" name="Int. J. Syst. Evol. Microbiol.">
        <title>The Global Catalogue of Microorganisms (GCM) 10K type strain sequencing project: providing services to taxonomists for standard genome sequencing and annotation.</title>
        <authorList>
            <consortium name="The Broad Institute Genomics Platform"/>
            <consortium name="The Broad Institute Genome Sequencing Center for Infectious Disease"/>
            <person name="Wu L."/>
            <person name="Ma J."/>
        </authorList>
    </citation>
    <scope>NUCLEOTIDE SEQUENCE [LARGE SCALE GENOMIC DNA]</scope>
    <source>
        <strain evidence="3">JCM 31037</strain>
    </source>
</reference>
<gene>
    <name evidence="2" type="ORF">ACFQ4H_09650</name>
</gene>
<evidence type="ECO:0000256" key="1">
    <source>
        <dbReference type="SAM" id="MobiDB-lite"/>
    </source>
</evidence>
<dbReference type="Proteomes" id="UP001597260">
    <property type="component" value="Unassembled WGS sequence"/>
</dbReference>
<accession>A0ABW3YAA0</accession>
<dbReference type="RefSeq" id="WP_377569366.1">
    <property type="nucleotide sequence ID" value="NZ_JBHTMP010000011.1"/>
</dbReference>
<comment type="caution">
    <text evidence="2">The sequence shown here is derived from an EMBL/GenBank/DDBJ whole genome shotgun (WGS) entry which is preliminary data.</text>
</comment>
<proteinExistence type="predicted"/>
<evidence type="ECO:0000313" key="3">
    <source>
        <dbReference type="Proteomes" id="UP001597260"/>
    </source>
</evidence>
<protein>
    <submittedName>
        <fullName evidence="2">Uncharacterized protein</fullName>
    </submittedName>
</protein>
<keyword evidence="3" id="KW-1185">Reference proteome</keyword>
<feature type="compositionally biased region" description="Polar residues" evidence="1">
    <location>
        <begin position="18"/>
        <end position="28"/>
    </location>
</feature>
<organism evidence="2 3">
    <name type="scientific">Micromonospora sonneratiae</name>
    <dbReference type="NCBI Taxonomy" id="1184706"/>
    <lineage>
        <taxon>Bacteria</taxon>
        <taxon>Bacillati</taxon>
        <taxon>Actinomycetota</taxon>
        <taxon>Actinomycetes</taxon>
        <taxon>Micromonosporales</taxon>
        <taxon>Micromonosporaceae</taxon>
        <taxon>Micromonospora</taxon>
    </lineage>
</organism>
<sequence length="50" mass="5261">MGLAKSYTLRGSITREITFSLGDSTPPTVQGPPASGRTQSEGNRCSTSCR</sequence>